<keyword evidence="3" id="KW-1185">Reference proteome</keyword>
<sequence>MVKTRRIVLEEKIAYEMQRLKLKYFGDHSLEMSIPAPIPPTYQGLSEEKAVEPEEDFDYKWRFHVVILTGEDRLGPLHLYQVFNGGGYMRGGDDSGGGGLERIFGSFGYDAKLSVRECELEALDVRSRELEYAHYFYEVCFRELIRDTVERERYKVLDMESGNDASVLELRMVRVRSNKCQPLEREGINSDQRLKRAKDYGSRSWLNNIVVRERLDATADSHSDTEECGLSLPLTNLAKGIMNAIGESPVQLNENMWEALPASGTTGSGEVAKDKRRRVEPSGESGEKVVEGRFAMVEDLKEVEERARLAVLHGEEDTSRMVARLVKGIWLVRQLKASHAMAIGQLQVETKANLDEMVEERDRLGRYLMLKGYSEEKVDVIKANTYVEEEDEEETEAVGIVGGLDGISRQTVLDNQGDDVKLPEGGSEKAVREMTLRISRVWTCQGKKDL</sequence>
<gene>
    <name evidence="2" type="ORF">GIB67_035521</name>
</gene>
<comment type="caution">
    <text evidence="2">The sequence shown here is derived from an EMBL/GenBank/DDBJ whole genome shotgun (WGS) entry which is preliminary data.</text>
</comment>
<evidence type="ECO:0000313" key="2">
    <source>
        <dbReference type="EMBL" id="KAF6152453.1"/>
    </source>
</evidence>
<dbReference type="AlphaFoldDB" id="A0A7J7MC33"/>
<evidence type="ECO:0000313" key="3">
    <source>
        <dbReference type="Proteomes" id="UP000541444"/>
    </source>
</evidence>
<proteinExistence type="predicted"/>
<accession>A0A7J7MC33</accession>
<evidence type="ECO:0000256" key="1">
    <source>
        <dbReference type="SAM" id="MobiDB-lite"/>
    </source>
</evidence>
<feature type="compositionally biased region" description="Basic and acidic residues" evidence="1">
    <location>
        <begin position="271"/>
        <end position="287"/>
    </location>
</feature>
<reference evidence="2 3" key="1">
    <citation type="journal article" date="2020" name="IScience">
        <title>Genome Sequencing of the Endangered Kingdonia uniflora (Circaeasteraceae, Ranunculales) Reveals Potential Mechanisms of Evolutionary Specialization.</title>
        <authorList>
            <person name="Sun Y."/>
            <person name="Deng T."/>
            <person name="Zhang A."/>
            <person name="Moore M.J."/>
            <person name="Landis J.B."/>
            <person name="Lin N."/>
            <person name="Zhang H."/>
            <person name="Zhang X."/>
            <person name="Huang J."/>
            <person name="Zhang X."/>
            <person name="Sun H."/>
            <person name="Wang H."/>
        </authorList>
    </citation>
    <scope>NUCLEOTIDE SEQUENCE [LARGE SCALE GENOMIC DNA]</scope>
    <source>
        <strain evidence="2">TB1705</strain>
        <tissue evidence="2">Leaf</tissue>
    </source>
</reference>
<dbReference type="EMBL" id="JACGCM010001629">
    <property type="protein sequence ID" value="KAF6152453.1"/>
    <property type="molecule type" value="Genomic_DNA"/>
</dbReference>
<organism evidence="2 3">
    <name type="scientific">Kingdonia uniflora</name>
    <dbReference type="NCBI Taxonomy" id="39325"/>
    <lineage>
        <taxon>Eukaryota</taxon>
        <taxon>Viridiplantae</taxon>
        <taxon>Streptophyta</taxon>
        <taxon>Embryophyta</taxon>
        <taxon>Tracheophyta</taxon>
        <taxon>Spermatophyta</taxon>
        <taxon>Magnoliopsida</taxon>
        <taxon>Ranunculales</taxon>
        <taxon>Circaeasteraceae</taxon>
        <taxon>Kingdonia</taxon>
    </lineage>
</organism>
<name>A0A7J7MC33_9MAGN</name>
<feature type="region of interest" description="Disordered" evidence="1">
    <location>
        <begin position="262"/>
        <end position="287"/>
    </location>
</feature>
<protein>
    <submittedName>
        <fullName evidence="2">Uncharacterized protein</fullName>
    </submittedName>
</protein>
<dbReference type="Proteomes" id="UP000541444">
    <property type="component" value="Unassembled WGS sequence"/>
</dbReference>